<name>A0A4R4FC74_9FIRM</name>
<dbReference type="NCBIfam" id="TIGR02937">
    <property type="entry name" value="sigma70-ECF"/>
    <property type="match status" value="1"/>
</dbReference>
<dbReference type="GO" id="GO:0006352">
    <property type="term" value="P:DNA-templated transcription initiation"/>
    <property type="evidence" value="ECO:0007669"/>
    <property type="project" value="InterPro"/>
</dbReference>
<dbReference type="InterPro" id="IPR014284">
    <property type="entry name" value="RNA_pol_sigma-70_dom"/>
</dbReference>
<evidence type="ECO:0000256" key="3">
    <source>
        <dbReference type="ARBA" id="ARBA00023082"/>
    </source>
</evidence>
<protein>
    <submittedName>
        <fullName evidence="8">RNA polymerase sigma factor</fullName>
    </submittedName>
</protein>
<dbReference type="RefSeq" id="WP_132281226.1">
    <property type="nucleotide sequence ID" value="NZ_JAOBST010000055.1"/>
</dbReference>
<dbReference type="InterPro" id="IPR007627">
    <property type="entry name" value="RNA_pol_sigma70_r2"/>
</dbReference>
<evidence type="ECO:0000259" key="7">
    <source>
        <dbReference type="Pfam" id="PF04545"/>
    </source>
</evidence>
<keyword evidence="9" id="KW-1185">Reference proteome</keyword>
<dbReference type="Gene3D" id="1.10.1740.10">
    <property type="match status" value="1"/>
</dbReference>
<dbReference type="Gene3D" id="1.10.10.10">
    <property type="entry name" value="Winged helix-like DNA-binding domain superfamily/Winged helix DNA-binding domain"/>
    <property type="match status" value="1"/>
</dbReference>
<evidence type="ECO:0000313" key="8">
    <source>
        <dbReference type="EMBL" id="TDA20186.1"/>
    </source>
</evidence>
<dbReference type="GO" id="GO:0003677">
    <property type="term" value="F:DNA binding"/>
    <property type="evidence" value="ECO:0007669"/>
    <property type="project" value="UniProtKB-KW"/>
</dbReference>
<organism evidence="8 9">
    <name type="scientific">Extibacter muris</name>
    <dbReference type="NCBI Taxonomy" id="1796622"/>
    <lineage>
        <taxon>Bacteria</taxon>
        <taxon>Bacillati</taxon>
        <taxon>Bacillota</taxon>
        <taxon>Clostridia</taxon>
        <taxon>Lachnospirales</taxon>
        <taxon>Lachnospiraceae</taxon>
        <taxon>Extibacter</taxon>
    </lineage>
</organism>
<dbReference type="InterPro" id="IPR007630">
    <property type="entry name" value="RNA_pol_sigma70_r4"/>
</dbReference>
<sequence length="150" mass="18295">MDLEEQYDKIYRYCYFKLHHQQMAEDITQETFLRFLEDNAYYERGQKLRYLYTIAHNLCVDVYRKKQTEPLTDEFLSEDKENEILTSIAIKEALLRLTKEEQEILLLRYVNEVPVSEICNFLKVSRFFLYRKTKKALKQLQEILGKEEFK</sequence>
<dbReference type="EMBL" id="SMMX01000028">
    <property type="protein sequence ID" value="TDA20186.1"/>
    <property type="molecule type" value="Genomic_DNA"/>
</dbReference>
<evidence type="ECO:0000256" key="5">
    <source>
        <dbReference type="ARBA" id="ARBA00023163"/>
    </source>
</evidence>
<accession>A0A4R4FC74</accession>
<feature type="domain" description="RNA polymerase sigma-70 region 2" evidence="6">
    <location>
        <begin position="7"/>
        <end position="67"/>
    </location>
</feature>
<evidence type="ECO:0000256" key="2">
    <source>
        <dbReference type="ARBA" id="ARBA00023015"/>
    </source>
</evidence>
<comment type="caution">
    <text evidence="8">The sequence shown here is derived from an EMBL/GenBank/DDBJ whole genome shotgun (WGS) entry which is preliminary data.</text>
</comment>
<dbReference type="SUPFAM" id="SSF88946">
    <property type="entry name" value="Sigma2 domain of RNA polymerase sigma factors"/>
    <property type="match status" value="1"/>
</dbReference>
<keyword evidence="3" id="KW-0731">Sigma factor</keyword>
<comment type="similarity">
    <text evidence="1">Belongs to the sigma-70 factor family. ECF subfamily.</text>
</comment>
<dbReference type="InterPro" id="IPR013324">
    <property type="entry name" value="RNA_pol_sigma_r3/r4-like"/>
</dbReference>
<evidence type="ECO:0000256" key="4">
    <source>
        <dbReference type="ARBA" id="ARBA00023125"/>
    </source>
</evidence>
<reference evidence="8 9" key="1">
    <citation type="journal article" date="2016" name="Nat. Microbiol.">
        <title>The Mouse Intestinal Bacterial Collection (miBC) provides host-specific insight into cultured diversity and functional potential of the gut microbiota.</title>
        <authorList>
            <person name="Lagkouvardos I."/>
            <person name="Pukall R."/>
            <person name="Abt B."/>
            <person name="Foesel B.U."/>
            <person name="Meier-Kolthoff J.P."/>
            <person name="Kumar N."/>
            <person name="Bresciani A."/>
            <person name="Martinez I."/>
            <person name="Just S."/>
            <person name="Ziegler C."/>
            <person name="Brugiroux S."/>
            <person name="Garzetti D."/>
            <person name="Wenning M."/>
            <person name="Bui T.P."/>
            <person name="Wang J."/>
            <person name="Hugenholtz F."/>
            <person name="Plugge C.M."/>
            <person name="Peterson D.A."/>
            <person name="Hornef M.W."/>
            <person name="Baines J.F."/>
            <person name="Smidt H."/>
            <person name="Walter J."/>
            <person name="Kristiansen K."/>
            <person name="Nielsen H.B."/>
            <person name="Haller D."/>
            <person name="Overmann J."/>
            <person name="Stecher B."/>
            <person name="Clavel T."/>
        </authorList>
    </citation>
    <scope>NUCLEOTIDE SEQUENCE [LARGE SCALE GENOMIC DNA]</scope>
    <source>
        <strain evidence="8 9">DSM 28560</strain>
    </source>
</reference>
<dbReference type="InterPro" id="IPR036388">
    <property type="entry name" value="WH-like_DNA-bd_sf"/>
</dbReference>
<dbReference type="PANTHER" id="PTHR43133:SF8">
    <property type="entry name" value="RNA POLYMERASE SIGMA FACTOR HI_1459-RELATED"/>
    <property type="match status" value="1"/>
</dbReference>
<dbReference type="AlphaFoldDB" id="A0A4R4FC74"/>
<evidence type="ECO:0000256" key="1">
    <source>
        <dbReference type="ARBA" id="ARBA00010641"/>
    </source>
</evidence>
<keyword evidence="5" id="KW-0804">Transcription</keyword>
<keyword evidence="2" id="KW-0805">Transcription regulation</keyword>
<keyword evidence="4" id="KW-0238">DNA-binding</keyword>
<dbReference type="GO" id="GO:0016987">
    <property type="term" value="F:sigma factor activity"/>
    <property type="evidence" value="ECO:0007669"/>
    <property type="project" value="UniProtKB-KW"/>
</dbReference>
<dbReference type="InterPro" id="IPR039425">
    <property type="entry name" value="RNA_pol_sigma-70-like"/>
</dbReference>
<dbReference type="SUPFAM" id="SSF88659">
    <property type="entry name" value="Sigma3 and sigma4 domains of RNA polymerase sigma factors"/>
    <property type="match status" value="1"/>
</dbReference>
<feature type="domain" description="RNA polymerase sigma-70 region 4" evidence="7">
    <location>
        <begin position="93"/>
        <end position="141"/>
    </location>
</feature>
<dbReference type="Proteomes" id="UP000295710">
    <property type="component" value="Unassembled WGS sequence"/>
</dbReference>
<evidence type="ECO:0000313" key="9">
    <source>
        <dbReference type="Proteomes" id="UP000295710"/>
    </source>
</evidence>
<proteinExistence type="inferred from homology"/>
<dbReference type="InterPro" id="IPR013325">
    <property type="entry name" value="RNA_pol_sigma_r2"/>
</dbReference>
<dbReference type="Pfam" id="PF04542">
    <property type="entry name" value="Sigma70_r2"/>
    <property type="match status" value="1"/>
</dbReference>
<dbReference type="PANTHER" id="PTHR43133">
    <property type="entry name" value="RNA POLYMERASE ECF-TYPE SIGMA FACTO"/>
    <property type="match status" value="1"/>
</dbReference>
<gene>
    <name evidence="8" type="ORF">E1963_18290</name>
</gene>
<dbReference type="Pfam" id="PF04545">
    <property type="entry name" value="Sigma70_r4"/>
    <property type="match status" value="1"/>
</dbReference>
<evidence type="ECO:0000259" key="6">
    <source>
        <dbReference type="Pfam" id="PF04542"/>
    </source>
</evidence>